<proteinExistence type="predicted"/>
<evidence type="ECO:0000313" key="1">
    <source>
        <dbReference type="EMBL" id="KAF5347256.1"/>
    </source>
</evidence>
<keyword evidence="2" id="KW-1185">Reference proteome</keyword>
<gene>
    <name evidence="1" type="ORF">D9756_009944</name>
</gene>
<organism evidence="1 2">
    <name type="scientific">Leucocoprinus leucothites</name>
    <dbReference type="NCBI Taxonomy" id="201217"/>
    <lineage>
        <taxon>Eukaryota</taxon>
        <taxon>Fungi</taxon>
        <taxon>Dikarya</taxon>
        <taxon>Basidiomycota</taxon>
        <taxon>Agaricomycotina</taxon>
        <taxon>Agaricomycetes</taxon>
        <taxon>Agaricomycetidae</taxon>
        <taxon>Agaricales</taxon>
        <taxon>Agaricineae</taxon>
        <taxon>Agaricaceae</taxon>
        <taxon>Leucocoprinus</taxon>
    </lineage>
</organism>
<dbReference type="Proteomes" id="UP000559027">
    <property type="component" value="Unassembled WGS sequence"/>
</dbReference>
<reference evidence="1 2" key="1">
    <citation type="journal article" date="2020" name="ISME J.">
        <title>Uncovering the hidden diversity of litter-decomposition mechanisms in mushroom-forming fungi.</title>
        <authorList>
            <person name="Floudas D."/>
            <person name="Bentzer J."/>
            <person name="Ahren D."/>
            <person name="Johansson T."/>
            <person name="Persson P."/>
            <person name="Tunlid A."/>
        </authorList>
    </citation>
    <scope>NUCLEOTIDE SEQUENCE [LARGE SCALE GENOMIC DNA]</scope>
    <source>
        <strain evidence="1 2">CBS 146.42</strain>
    </source>
</reference>
<sequence>MDSDVFAHVYEDNHEEDTDKLPYSHAYTTVEYTADTNAGVVVGSPSSLNEHPRLGPRIFSTISQLQLKAEHMGIEALADGGKHAGSGSYLAKNSQMPFRGWLRLNKYRNVNLPLSLLGEHHIDDDFFGHPTTGVRDAVILMTLLNCDMFEYIKSQT</sequence>
<evidence type="ECO:0000313" key="2">
    <source>
        <dbReference type="Proteomes" id="UP000559027"/>
    </source>
</evidence>
<name>A0A8H5CSK5_9AGAR</name>
<comment type="caution">
    <text evidence="1">The sequence shown here is derived from an EMBL/GenBank/DDBJ whole genome shotgun (WGS) entry which is preliminary data.</text>
</comment>
<dbReference type="EMBL" id="JAACJO010000026">
    <property type="protein sequence ID" value="KAF5347256.1"/>
    <property type="molecule type" value="Genomic_DNA"/>
</dbReference>
<accession>A0A8H5CSK5</accession>
<protein>
    <submittedName>
        <fullName evidence="1">Uncharacterized protein</fullName>
    </submittedName>
</protein>
<dbReference type="AlphaFoldDB" id="A0A8H5CSK5"/>